<evidence type="ECO:0000256" key="2">
    <source>
        <dbReference type="PROSITE-ProRule" id="PRU00339"/>
    </source>
</evidence>
<dbReference type="PANTHER" id="PTHR24104:SF25">
    <property type="entry name" value="PROTEIN LIN-41"/>
    <property type="match status" value="1"/>
</dbReference>
<evidence type="ECO:0000256" key="4">
    <source>
        <dbReference type="SAM" id="Phobius"/>
    </source>
</evidence>
<feature type="signal peptide" evidence="5">
    <location>
        <begin position="1"/>
        <end position="31"/>
    </location>
</feature>
<evidence type="ECO:0000313" key="6">
    <source>
        <dbReference type="EMBL" id="MDQ0115465.1"/>
    </source>
</evidence>
<dbReference type="Proteomes" id="UP001229346">
    <property type="component" value="Unassembled WGS sequence"/>
</dbReference>
<evidence type="ECO:0000256" key="1">
    <source>
        <dbReference type="ARBA" id="ARBA00022737"/>
    </source>
</evidence>
<name>A0ABT9U9T5_PAEHA</name>
<dbReference type="InterPro" id="IPR011042">
    <property type="entry name" value="6-blade_b-propeller_TolB-like"/>
</dbReference>
<dbReference type="SUPFAM" id="SSF101898">
    <property type="entry name" value="NHL repeat"/>
    <property type="match status" value="1"/>
</dbReference>
<feature type="repeat" description="NHL" evidence="3">
    <location>
        <begin position="69"/>
        <end position="99"/>
    </location>
</feature>
<dbReference type="RefSeq" id="WP_307207142.1">
    <property type="nucleotide sequence ID" value="NZ_JAUSST010000002.1"/>
</dbReference>
<comment type="caution">
    <text evidence="6">The sequence shown here is derived from an EMBL/GenBank/DDBJ whole genome shotgun (WGS) entry which is preliminary data.</text>
</comment>
<dbReference type="CDD" id="cd05819">
    <property type="entry name" value="NHL"/>
    <property type="match status" value="1"/>
</dbReference>
<organism evidence="6 7">
    <name type="scientific">Paenibacillus harenae</name>
    <dbReference type="NCBI Taxonomy" id="306543"/>
    <lineage>
        <taxon>Bacteria</taxon>
        <taxon>Bacillati</taxon>
        <taxon>Bacillota</taxon>
        <taxon>Bacilli</taxon>
        <taxon>Bacillales</taxon>
        <taxon>Paenibacillaceae</taxon>
        <taxon>Paenibacillus</taxon>
    </lineage>
</organism>
<reference evidence="6 7" key="1">
    <citation type="submission" date="2023-07" db="EMBL/GenBank/DDBJ databases">
        <title>Sorghum-associated microbial communities from plants grown in Nebraska, USA.</title>
        <authorList>
            <person name="Schachtman D."/>
        </authorList>
    </citation>
    <scope>NUCLEOTIDE SEQUENCE [LARGE SCALE GENOMIC DNA]</scope>
    <source>
        <strain evidence="6 7">CC482</strain>
    </source>
</reference>
<keyword evidence="2" id="KW-0802">TPR repeat</keyword>
<feature type="transmembrane region" description="Helical" evidence="4">
    <location>
        <begin position="453"/>
        <end position="473"/>
    </location>
</feature>
<keyword evidence="4" id="KW-1133">Transmembrane helix</keyword>
<keyword evidence="5" id="KW-0732">Signal</keyword>
<sequence>MLKSKTKLRAYLLAAICCVFGLSAGGSLAHAADGGASYNYSVWGDTVVSPSAYEATELLTGDKLGVGVFKDPSDLHVTPDNEIYVLDSGNNRIVVLDEDYSEAAVIDSFERDGQTETFLNPQGIFVSDEKHLLIADTGNKRVVHLDDEGGLVNIVEKPSSELLKENFDFQPVRVIMDKAQRIYVMATGVFDGLMEFSAEGSFTSFIGANRVGVDPVELFWKRLSTKAQRSQMVMFTPTEFTNMDINDEGFIYATSGDTGDSIRKLNAQGSDILRRTGYFKPIGDINYRPADGRSRLIDVDVTDSEIYSVLDSKKGRIFTYNGDGHFMYVFGGMGNRIGEFNTPVAIERVGDDFLVLDKAFGEITVFQTTEYGRTLNEAVRSYYRGEEEKSFELYEQTINMNANLDFAYSGIGKSILRQGDYDDAMRYFKQSLDQRNYSKAFLLHRKQVLREHFGIIMTVIFGLIAVVLLARAYRKMLDRKRGVSVE</sequence>
<keyword evidence="4" id="KW-0812">Transmembrane</keyword>
<proteinExistence type="predicted"/>
<dbReference type="EMBL" id="JAUSSU010000011">
    <property type="protein sequence ID" value="MDQ0115465.1"/>
    <property type="molecule type" value="Genomic_DNA"/>
</dbReference>
<dbReference type="SUPFAM" id="SSF48452">
    <property type="entry name" value="TPR-like"/>
    <property type="match status" value="1"/>
</dbReference>
<keyword evidence="1" id="KW-0677">Repeat</keyword>
<keyword evidence="7" id="KW-1185">Reference proteome</keyword>
<evidence type="ECO:0000313" key="7">
    <source>
        <dbReference type="Proteomes" id="UP001229346"/>
    </source>
</evidence>
<dbReference type="InterPro" id="IPR050952">
    <property type="entry name" value="TRIM-NHL_E3_ligases"/>
</dbReference>
<dbReference type="InterPro" id="IPR011990">
    <property type="entry name" value="TPR-like_helical_dom_sf"/>
</dbReference>
<dbReference type="PROSITE" id="PS51125">
    <property type="entry name" value="NHL"/>
    <property type="match status" value="1"/>
</dbReference>
<dbReference type="Gene3D" id="2.120.10.30">
    <property type="entry name" value="TolB, C-terminal domain"/>
    <property type="match status" value="1"/>
</dbReference>
<protein>
    <recommendedName>
        <fullName evidence="8">Gluconolactonase</fullName>
    </recommendedName>
</protein>
<evidence type="ECO:0000256" key="5">
    <source>
        <dbReference type="SAM" id="SignalP"/>
    </source>
</evidence>
<accession>A0ABT9U9T5</accession>
<evidence type="ECO:0000256" key="3">
    <source>
        <dbReference type="PROSITE-ProRule" id="PRU00504"/>
    </source>
</evidence>
<feature type="repeat" description="TPR" evidence="2">
    <location>
        <begin position="405"/>
        <end position="438"/>
    </location>
</feature>
<keyword evidence="4" id="KW-0472">Membrane</keyword>
<evidence type="ECO:0008006" key="8">
    <source>
        <dbReference type="Google" id="ProtNLM"/>
    </source>
</evidence>
<dbReference type="Gene3D" id="1.25.40.10">
    <property type="entry name" value="Tetratricopeptide repeat domain"/>
    <property type="match status" value="1"/>
</dbReference>
<dbReference type="Pfam" id="PF01436">
    <property type="entry name" value="NHL"/>
    <property type="match status" value="1"/>
</dbReference>
<dbReference type="PROSITE" id="PS50005">
    <property type="entry name" value="TPR"/>
    <property type="match status" value="1"/>
</dbReference>
<dbReference type="PANTHER" id="PTHR24104">
    <property type="entry name" value="E3 UBIQUITIN-PROTEIN LIGASE NHLRC1-RELATED"/>
    <property type="match status" value="1"/>
</dbReference>
<feature type="chain" id="PRO_5045487984" description="Gluconolactonase" evidence="5">
    <location>
        <begin position="32"/>
        <end position="486"/>
    </location>
</feature>
<dbReference type="InterPro" id="IPR001258">
    <property type="entry name" value="NHL_repeat"/>
</dbReference>
<gene>
    <name evidence="6" type="ORF">J2T15_004932</name>
</gene>
<dbReference type="InterPro" id="IPR019734">
    <property type="entry name" value="TPR_rpt"/>
</dbReference>